<feature type="domain" description="F-box" evidence="1">
    <location>
        <begin position="13"/>
        <end position="49"/>
    </location>
</feature>
<dbReference type="InterPro" id="IPR036047">
    <property type="entry name" value="F-box-like_dom_sf"/>
</dbReference>
<sequence>MAHVYKDILGSAPYDVQLQILSYIEDYREIIRWTRVSKTWREFINSPYLEPLYLQLIRQHWPKVGSELKRRLTSENYNVYILSYRDIVSTLGRNAASIRAGQLHEFGSFTLPRFPGNTKFCYSDGFIVVYSAERIDGVRDSVIYVYDVSILRRGALEIPAWRIVCPGILRDVALDDGCLAYLCCDLDDEEKISISLQDLITGNTRTCTAKILNLDGMEFSSIMREEGPSAFTNPRKGRSSQPLRFPTSPNLICTNGKLVVFSASLLTHVTVWDMSDDLSPEVENITGKTFILDEYWNKFLTRYWEYSSNTETLCIHPRKYYMSIDSDGDIYTVINGYMEARDSMETPSDRFFLRYAIRKNGKPIWMKARTLMPPMWDPELNDRALTHVARRLDSFTGAGGQNFFAFNPELFREFEWPEYSRLMTGSILDERYPRLVLDMKQPRLEDKDSYIHPEDFLDTGDKYDPDVQYSLNYLGGRRVLYMPPKGHEWNYKSIARRIIPTADAGCVVWHCFNKRVVAAKGHDGEVAEDEEGAQESVIGKKIRIVGLKPMVIPGETREEYDDYGEGESMEDVKWVLANRPQPASVCEFEVEGDRFGWGRDYQYIIGVHCTPGNTIWEEERPAVGDTVRLFRYGVAAGDPVPLPSAFRTSDMFINIYREIYFEARDGEAV</sequence>
<reference evidence="3" key="2">
    <citation type="submission" date="2013-04" db="EMBL/GenBank/DDBJ databases">
        <title>Genomic mechanisms accounting for the adaptation to parasitism in nematode-trapping fungi.</title>
        <authorList>
            <person name="Ahren D.G."/>
        </authorList>
    </citation>
    <scope>NUCLEOTIDE SEQUENCE [LARGE SCALE GENOMIC DNA]</scope>
    <source>
        <strain evidence="3">CBS 200.50</strain>
    </source>
</reference>
<organism evidence="2 3">
    <name type="scientific">Dactylellina haptotyla (strain CBS 200.50)</name>
    <name type="common">Nematode-trapping fungus</name>
    <name type="synonym">Monacrosporium haptotylum</name>
    <dbReference type="NCBI Taxonomy" id="1284197"/>
    <lineage>
        <taxon>Eukaryota</taxon>
        <taxon>Fungi</taxon>
        <taxon>Dikarya</taxon>
        <taxon>Ascomycota</taxon>
        <taxon>Pezizomycotina</taxon>
        <taxon>Orbiliomycetes</taxon>
        <taxon>Orbiliales</taxon>
        <taxon>Orbiliaceae</taxon>
        <taxon>Dactylellina</taxon>
    </lineage>
</organism>
<accession>S8AQJ1</accession>
<proteinExistence type="predicted"/>
<protein>
    <recommendedName>
        <fullName evidence="1">F-box domain-containing protein</fullName>
    </recommendedName>
</protein>
<dbReference type="SUPFAM" id="SSF81383">
    <property type="entry name" value="F-box domain"/>
    <property type="match status" value="1"/>
</dbReference>
<evidence type="ECO:0000259" key="1">
    <source>
        <dbReference type="Pfam" id="PF12937"/>
    </source>
</evidence>
<name>S8AQJ1_DACHA</name>
<dbReference type="HOGENOM" id="CLU_429611_0_0_1"/>
<dbReference type="Gene3D" id="1.20.1280.50">
    <property type="match status" value="1"/>
</dbReference>
<keyword evidence="3" id="KW-1185">Reference proteome</keyword>
<evidence type="ECO:0000313" key="3">
    <source>
        <dbReference type="Proteomes" id="UP000015100"/>
    </source>
</evidence>
<dbReference type="AlphaFoldDB" id="S8AQJ1"/>
<evidence type="ECO:0000313" key="2">
    <source>
        <dbReference type="EMBL" id="EPS45139.1"/>
    </source>
</evidence>
<dbReference type="Pfam" id="PF12937">
    <property type="entry name" value="F-box-like"/>
    <property type="match status" value="1"/>
</dbReference>
<reference evidence="2 3" key="1">
    <citation type="journal article" date="2013" name="PLoS Genet.">
        <title>Genomic mechanisms accounting for the adaptation to parasitism in nematode-trapping fungi.</title>
        <authorList>
            <person name="Meerupati T."/>
            <person name="Andersson K.M."/>
            <person name="Friman E."/>
            <person name="Kumar D."/>
            <person name="Tunlid A."/>
            <person name="Ahren D."/>
        </authorList>
    </citation>
    <scope>NUCLEOTIDE SEQUENCE [LARGE SCALE GENOMIC DNA]</scope>
    <source>
        <strain evidence="2 3">CBS 200.50</strain>
    </source>
</reference>
<gene>
    <name evidence="2" type="ORF">H072_873</name>
</gene>
<dbReference type="Proteomes" id="UP000015100">
    <property type="component" value="Unassembled WGS sequence"/>
</dbReference>
<dbReference type="EMBL" id="AQGS01000023">
    <property type="protein sequence ID" value="EPS45139.1"/>
    <property type="molecule type" value="Genomic_DNA"/>
</dbReference>
<dbReference type="InterPro" id="IPR001810">
    <property type="entry name" value="F-box_dom"/>
</dbReference>
<comment type="caution">
    <text evidence="2">The sequence shown here is derived from an EMBL/GenBank/DDBJ whole genome shotgun (WGS) entry which is preliminary data.</text>
</comment>